<dbReference type="Pfam" id="PF00119">
    <property type="entry name" value="ATP-synt_A"/>
    <property type="match status" value="1"/>
</dbReference>
<dbReference type="Proteomes" id="UP001059480">
    <property type="component" value="Unassembled WGS sequence"/>
</dbReference>
<gene>
    <name evidence="11 13" type="primary">atpB</name>
    <name evidence="13" type="ORF">NPA36_01375</name>
</gene>
<keyword evidence="14" id="KW-1185">Reference proteome</keyword>
<evidence type="ECO:0000256" key="8">
    <source>
        <dbReference type="ARBA" id="ARBA00023065"/>
    </source>
</evidence>
<keyword evidence="10 11" id="KW-0066">ATP synthesis</keyword>
<dbReference type="PRINTS" id="PR00123">
    <property type="entry name" value="ATPASEA"/>
</dbReference>
<keyword evidence="3 11" id="KW-0813">Transport</keyword>
<evidence type="ECO:0000256" key="12">
    <source>
        <dbReference type="RuleBase" id="RU000483"/>
    </source>
</evidence>
<evidence type="ECO:0000313" key="13">
    <source>
        <dbReference type="EMBL" id="MCQ9209217.1"/>
    </source>
</evidence>
<evidence type="ECO:0000256" key="9">
    <source>
        <dbReference type="ARBA" id="ARBA00023136"/>
    </source>
</evidence>
<dbReference type="InterPro" id="IPR023011">
    <property type="entry name" value="ATP_synth_F0_asu_AS"/>
</dbReference>
<evidence type="ECO:0000256" key="3">
    <source>
        <dbReference type="ARBA" id="ARBA00022448"/>
    </source>
</evidence>
<organism evidence="13 14">
    <name type="scientific">Granulicatella seriolae</name>
    <dbReference type="NCBI Taxonomy" id="2967226"/>
    <lineage>
        <taxon>Bacteria</taxon>
        <taxon>Bacillati</taxon>
        <taxon>Bacillota</taxon>
        <taxon>Bacilli</taxon>
        <taxon>Lactobacillales</taxon>
        <taxon>Carnobacteriaceae</taxon>
        <taxon>Granulicatella</taxon>
    </lineage>
</organism>
<keyword evidence="9 11" id="KW-0472">Membrane</keyword>
<comment type="similarity">
    <text evidence="2 11 12">Belongs to the ATPase A chain family.</text>
</comment>
<dbReference type="InterPro" id="IPR000568">
    <property type="entry name" value="ATP_synth_F0_asu"/>
</dbReference>
<evidence type="ECO:0000313" key="14">
    <source>
        <dbReference type="Proteomes" id="UP001059480"/>
    </source>
</evidence>
<dbReference type="HAMAP" id="MF_01393">
    <property type="entry name" value="ATP_synth_a_bact"/>
    <property type="match status" value="1"/>
</dbReference>
<evidence type="ECO:0000256" key="4">
    <source>
        <dbReference type="ARBA" id="ARBA00022547"/>
    </source>
</evidence>
<dbReference type="CDD" id="cd00310">
    <property type="entry name" value="ATP-synt_Fo_a_6"/>
    <property type="match status" value="1"/>
</dbReference>
<reference evidence="13" key="2">
    <citation type="journal article" date="2023" name="Curr. Microbiol.">
        <title>Granulicatella seriolae sp. nov., a Novel Facultative Anaerobe Isolated from Yellowtail Marine Fish.</title>
        <authorList>
            <person name="Lee M."/>
            <person name="Choi Y.J."/>
            <person name="Farooq A."/>
            <person name="Jeong J.B."/>
            <person name="Jung M.Y."/>
        </authorList>
    </citation>
    <scope>NUCLEOTIDE SEQUENCE</scope>
    <source>
        <strain evidence="13">S8</strain>
    </source>
</reference>
<keyword evidence="11" id="KW-1003">Cell membrane</keyword>
<keyword evidence="6 11" id="KW-0375">Hydrogen ion transport</keyword>
<comment type="function">
    <text evidence="11 12">Key component of the proton channel; it plays a direct role in the translocation of protons across the membrane.</text>
</comment>
<dbReference type="InterPro" id="IPR035908">
    <property type="entry name" value="F0_ATP_A_sf"/>
</dbReference>
<dbReference type="RefSeq" id="WP_256944323.1">
    <property type="nucleotide sequence ID" value="NZ_JANHNZ010000001.1"/>
</dbReference>
<dbReference type="EMBL" id="JANHNZ010000001">
    <property type="protein sequence ID" value="MCQ9209217.1"/>
    <property type="molecule type" value="Genomic_DNA"/>
</dbReference>
<accession>A0ABT1WL11</accession>
<dbReference type="InterPro" id="IPR045082">
    <property type="entry name" value="ATP_syn_F0_a_bact/chloroplast"/>
</dbReference>
<evidence type="ECO:0000256" key="7">
    <source>
        <dbReference type="ARBA" id="ARBA00022989"/>
    </source>
</evidence>
<keyword evidence="7 11" id="KW-1133">Transmembrane helix</keyword>
<proteinExistence type="inferred from homology"/>
<evidence type="ECO:0000256" key="2">
    <source>
        <dbReference type="ARBA" id="ARBA00006810"/>
    </source>
</evidence>
<dbReference type="NCBIfam" id="TIGR01131">
    <property type="entry name" value="ATP_synt_6_or_A"/>
    <property type="match status" value="1"/>
</dbReference>
<comment type="subcellular location">
    <subcellularLocation>
        <location evidence="11 12">Cell membrane</location>
        <topology evidence="11 12">Multi-pass membrane protein</topology>
    </subcellularLocation>
    <subcellularLocation>
        <location evidence="1">Membrane</location>
        <topology evidence="1">Multi-pass membrane protein</topology>
    </subcellularLocation>
</comment>
<dbReference type="PROSITE" id="PS00449">
    <property type="entry name" value="ATPASE_A"/>
    <property type="match status" value="1"/>
</dbReference>
<dbReference type="PANTHER" id="PTHR42823:SF3">
    <property type="entry name" value="ATP SYNTHASE SUBUNIT A, CHLOROPLASTIC"/>
    <property type="match status" value="1"/>
</dbReference>
<dbReference type="Gene3D" id="1.20.120.220">
    <property type="entry name" value="ATP synthase, F0 complex, subunit A"/>
    <property type="match status" value="1"/>
</dbReference>
<protein>
    <recommendedName>
        <fullName evidence="11 12">ATP synthase subunit a</fullName>
    </recommendedName>
    <alternativeName>
        <fullName evidence="11">ATP synthase F0 sector subunit a</fullName>
    </alternativeName>
    <alternativeName>
        <fullName evidence="11">F-ATPase subunit 6</fullName>
    </alternativeName>
</protein>
<feature type="transmembrane region" description="Helical" evidence="11">
    <location>
        <begin position="15"/>
        <end position="37"/>
    </location>
</feature>
<comment type="caution">
    <text evidence="13">The sequence shown here is derived from an EMBL/GenBank/DDBJ whole genome shotgun (WGS) entry which is preliminary data.</text>
</comment>
<keyword evidence="8 11" id="KW-0406">Ion transport</keyword>
<keyword evidence="5 11" id="KW-0812">Transmembrane</keyword>
<reference evidence="13" key="1">
    <citation type="submission" date="2022-07" db="EMBL/GenBank/DDBJ databases">
        <authorList>
            <person name="Jung M.-Y."/>
            <person name="Lee M."/>
        </authorList>
    </citation>
    <scope>NUCLEOTIDE SEQUENCE</scope>
    <source>
        <strain evidence="13">S8</strain>
    </source>
</reference>
<reference evidence="13" key="3">
    <citation type="journal article" date="2023" name="Microbiol. Resour. Announc.">
        <title>Draft Genome Sequence of Granulicatella sp. Strain S8, Isolated from a Marine Fish, Seriola quinqueradiata.</title>
        <authorList>
            <person name="Lee M."/>
            <person name="Farooq A."/>
            <person name="Jeong J.B."/>
            <person name="Jung M.Y."/>
        </authorList>
    </citation>
    <scope>NUCLEOTIDE SEQUENCE</scope>
    <source>
        <strain evidence="13">S8</strain>
    </source>
</reference>
<evidence type="ECO:0000256" key="6">
    <source>
        <dbReference type="ARBA" id="ARBA00022781"/>
    </source>
</evidence>
<evidence type="ECO:0000256" key="11">
    <source>
        <dbReference type="HAMAP-Rule" id="MF_01393"/>
    </source>
</evidence>
<sequence length="238" mass="26136">MEAESKVIHFLGLDFSVPVLVSTSVTCLLILIFCILASRKTGIRPSKLQNAFEYIIDFAKGIIKGSMEWKDGKAYHLFIFTLFTFIFVANIIGLAVFIHFGEESFFSSPTASPIVCLALSLMIALITHYSGVEKMGFKGYIKNSFLSPAAFILPIKIIEEFTNVITLAFRLYGNIFAGEVLLSLIVMLAASSGIITGVVSIPLAIIWQGFSVAIGLLQAFVFCTLSMVYISHKIEHEG</sequence>
<evidence type="ECO:0000256" key="5">
    <source>
        <dbReference type="ARBA" id="ARBA00022692"/>
    </source>
</evidence>
<dbReference type="PANTHER" id="PTHR42823">
    <property type="entry name" value="ATP SYNTHASE SUBUNIT A, CHLOROPLASTIC"/>
    <property type="match status" value="1"/>
</dbReference>
<name>A0ABT1WL11_9LACT</name>
<evidence type="ECO:0000256" key="1">
    <source>
        <dbReference type="ARBA" id="ARBA00004141"/>
    </source>
</evidence>
<feature type="transmembrane region" description="Helical" evidence="11">
    <location>
        <begin position="205"/>
        <end position="230"/>
    </location>
</feature>
<dbReference type="NCBIfam" id="NF004479">
    <property type="entry name" value="PRK05815.1-4"/>
    <property type="match status" value="1"/>
</dbReference>
<feature type="transmembrane region" description="Helical" evidence="11">
    <location>
        <begin position="180"/>
        <end position="199"/>
    </location>
</feature>
<feature type="transmembrane region" description="Helical" evidence="11">
    <location>
        <begin position="74"/>
        <end position="98"/>
    </location>
</feature>
<feature type="transmembrane region" description="Helical" evidence="11">
    <location>
        <begin position="110"/>
        <end position="132"/>
    </location>
</feature>
<evidence type="ECO:0000256" key="10">
    <source>
        <dbReference type="ARBA" id="ARBA00023310"/>
    </source>
</evidence>
<dbReference type="SUPFAM" id="SSF81336">
    <property type="entry name" value="F1F0 ATP synthase subunit A"/>
    <property type="match status" value="1"/>
</dbReference>
<keyword evidence="4 11" id="KW-0138">CF(0)</keyword>